<feature type="non-terminal residue" evidence="2">
    <location>
        <position position="1"/>
    </location>
</feature>
<feature type="region of interest" description="Disordered" evidence="1">
    <location>
        <begin position="1"/>
        <end position="50"/>
    </location>
</feature>
<dbReference type="AlphaFoldDB" id="A0AA38F6K5"/>
<dbReference type="Proteomes" id="UP000824469">
    <property type="component" value="Unassembled WGS sequence"/>
</dbReference>
<dbReference type="EMBL" id="JAHRHJ020003813">
    <property type="protein sequence ID" value="KAH9290890.1"/>
    <property type="molecule type" value="Genomic_DNA"/>
</dbReference>
<name>A0AA38F6K5_TAXCH</name>
<organism evidence="2 3">
    <name type="scientific">Taxus chinensis</name>
    <name type="common">Chinese yew</name>
    <name type="synonym">Taxus wallichiana var. chinensis</name>
    <dbReference type="NCBI Taxonomy" id="29808"/>
    <lineage>
        <taxon>Eukaryota</taxon>
        <taxon>Viridiplantae</taxon>
        <taxon>Streptophyta</taxon>
        <taxon>Embryophyta</taxon>
        <taxon>Tracheophyta</taxon>
        <taxon>Spermatophyta</taxon>
        <taxon>Pinopsida</taxon>
        <taxon>Pinidae</taxon>
        <taxon>Conifers II</taxon>
        <taxon>Cupressales</taxon>
        <taxon>Taxaceae</taxon>
        <taxon>Taxus</taxon>
    </lineage>
</organism>
<evidence type="ECO:0000313" key="2">
    <source>
        <dbReference type="EMBL" id="KAH9290890.1"/>
    </source>
</evidence>
<keyword evidence="3" id="KW-1185">Reference proteome</keyword>
<reference evidence="2 3" key="1">
    <citation type="journal article" date="2021" name="Nat. Plants">
        <title>The Taxus genome provides insights into paclitaxel biosynthesis.</title>
        <authorList>
            <person name="Xiong X."/>
            <person name="Gou J."/>
            <person name="Liao Q."/>
            <person name="Li Y."/>
            <person name="Zhou Q."/>
            <person name="Bi G."/>
            <person name="Li C."/>
            <person name="Du R."/>
            <person name="Wang X."/>
            <person name="Sun T."/>
            <person name="Guo L."/>
            <person name="Liang H."/>
            <person name="Lu P."/>
            <person name="Wu Y."/>
            <person name="Zhang Z."/>
            <person name="Ro D.K."/>
            <person name="Shang Y."/>
            <person name="Huang S."/>
            <person name="Yan J."/>
        </authorList>
    </citation>
    <scope>NUCLEOTIDE SEQUENCE [LARGE SCALE GENOMIC DNA]</scope>
    <source>
        <strain evidence="2">Ta-2019</strain>
    </source>
</reference>
<feature type="compositionally biased region" description="Acidic residues" evidence="1">
    <location>
        <begin position="23"/>
        <end position="50"/>
    </location>
</feature>
<accession>A0AA38F6K5</accession>
<gene>
    <name evidence="2" type="ORF">KI387_035007</name>
</gene>
<feature type="non-terminal residue" evidence="2">
    <location>
        <position position="50"/>
    </location>
</feature>
<feature type="compositionally biased region" description="Basic and acidic residues" evidence="1">
    <location>
        <begin position="1"/>
        <end position="22"/>
    </location>
</feature>
<sequence>IDIAMKEENSNDKASLEAPDKWENEEEFSDEEEGYCYPEEGEMLGEMDEL</sequence>
<protein>
    <submittedName>
        <fullName evidence="2">Uncharacterized protein</fullName>
    </submittedName>
</protein>
<evidence type="ECO:0000256" key="1">
    <source>
        <dbReference type="SAM" id="MobiDB-lite"/>
    </source>
</evidence>
<proteinExistence type="predicted"/>
<evidence type="ECO:0000313" key="3">
    <source>
        <dbReference type="Proteomes" id="UP000824469"/>
    </source>
</evidence>
<comment type="caution">
    <text evidence="2">The sequence shown here is derived from an EMBL/GenBank/DDBJ whole genome shotgun (WGS) entry which is preliminary data.</text>
</comment>